<dbReference type="PANTHER" id="PTHR18934:SF83">
    <property type="entry name" value="PRE-MRNA-SPLICING FACTOR ATP-DEPENDENT RNA HELICASE DHX16"/>
    <property type="match status" value="1"/>
</dbReference>
<dbReference type="PANTHER" id="PTHR18934">
    <property type="entry name" value="ATP-DEPENDENT RNA HELICASE"/>
    <property type="match status" value="1"/>
</dbReference>
<dbReference type="InterPro" id="IPR014001">
    <property type="entry name" value="Helicase_ATP-bd"/>
</dbReference>
<dbReference type="Pfam" id="PF21010">
    <property type="entry name" value="HA2_C"/>
    <property type="match status" value="1"/>
</dbReference>
<keyword evidence="2" id="KW-0507">mRNA processing</keyword>
<evidence type="ECO:0000259" key="15">
    <source>
        <dbReference type="PROSITE" id="PS51194"/>
    </source>
</evidence>
<dbReference type="InterPro" id="IPR007502">
    <property type="entry name" value="Helicase-assoc_dom"/>
</dbReference>
<accession>A0ABD3SUY7</accession>
<keyword evidence="7" id="KW-0067">ATP-binding</keyword>
<protein>
    <recommendedName>
        <fullName evidence="1">RNA helicase</fullName>
        <ecNumber evidence="1">3.6.4.13</ecNumber>
    </recommendedName>
    <alternativeName>
        <fullName evidence="11">DEAH RNA helicase homolog PRP2</fullName>
    </alternativeName>
</protein>
<dbReference type="PROSITE" id="PS51194">
    <property type="entry name" value="HELICASE_CTER"/>
    <property type="match status" value="1"/>
</dbReference>
<sequence length="1043" mass="118862">MGDLKTWVSDKLMSLLGYSQPNVVQYVIALSKKASSPSEIVNQLVDLGISSSTETFVFAKEIFARVEHKTSGTSLYQQQEREAAMLARKQKSYKLVEVDDEDDDMVPAAPSPKKDETRSKKFRKRSYAEDDIDDEVVKNEDQARRVRSRTSKDEDDGSESEEERLRDQREREELEQHIRERDAAGTKKLTDQKLTKKAEEEAIRRSKALEDDGLDTLRKVSRQEYLKKREQKKLDELKDDIEDEQYLFQGVKLTEAEYREQRYKKEIYELVKKRTEESDYTNEYRMPDAYDVEGGVNQEKRFAVALQRYRDPAAEEKMNPFAEQEAWEEHQIGKATLKFGSKDKKQKYDDYEFVFEDQIEFIKAAVMDGVNVEQELSVQSPTASSAKTEFEKLQSDRKTLPVYPYREELLKAVNDHQILVIVGETGSGKTTQIPQYLHEAGYTSRGKIGCTQPRRVAAMSVAARVSQEMGVKLGHEVGYSIRFEDCTSEKTILKYMTDGMLLREFLGEPDLASYSVVMVDEAHERTLSTDILFGLVKDIARFRPDLKLLISSATLDAEKFSDYFDSAPIFKIPGRRFPVDIHYTKAPEADYLDAAIVTALQIHVTQPPGDGDILIFLTGQEEIETAEETLKHRTRGLGTKIAELIICPIYANLPTELQAKIFEPTPEGARKVVLATNIAETSLTIDGIKYVIDPGFVKMKSYNPRTGMESLLVTPISKASANQRAGRSGRTGPGKCFRLYTAYNYYNDLDDNTVPEIQRTNLANVVLSLKSLGINDLLNFDFMDPPPSEALLKALELLYALSALNKHGELTKVGRRMAEFPLDPMLSKMIVASDKYQCSDEVISIAAMLSIGNSIFYRPKDKQVHADNARLNFHMGNVGDHMALLKVYSSWKDTNFSTQWCYENYIQVRSMKRARDIRDQLEGLMERVEIEITANPNDLDAIKKAITSGFFPHSAKLQKNGSYRTVKHPQTVHIHPSSGLAQVLPRWVVYHELVLTTKEYMRQVTELKPEWLVEIAPHYYQLKDVEDLASKKMPRGEGRAIKD</sequence>
<dbReference type="Pfam" id="PF00271">
    <property type="entry name" value="Helicase_C"/>
    <property type="match status" value="1"/>
</dbReference>
<dbReference type="FunFam" id="3.40.50.300:FF:000594">
    <property type="entry name" value="Pre-mRNA-splicing factor ATP-dependent RNA helicase"/>
    <property type="match status" value="1"/>
</dbReference>
<keyword evidence="12" id="KW-0175">Coiled coil</keyword>
<keyword evidence="4" id="KW-0547">Nucleotide-binding</keyword>
<evidence type="ECO:0000256" key="3">
    <source>
        <dbReference type="ARBA" id="ARBA00022728"/>
    </source>
</evidence>
<reference evidence="16 17" key="1">
    <citation type="submission" date="2024-12" db="EMBL/GenBank/DDBJ databases">
        <title>The unique morphological basis and parallel evolutionary history of personate flowers in Penstemon.</title>
        <authorList>
            <person name="Depatie T.H."/>
            <person name="Wessinger C.A."/>
        </authorList>
    </citation>
    <scope>NUCLEOTIDE SEQUENCE [LARGE SCALE GENOMIC DNA]</scope>
    <source>
        <strain evidence="16">WTNN_2</strain>
        <tissue evidence="16">Leaf</tissue>
    </source>
</reference>
<dbReference type="InterPro" id="IPR001650">
    <property type="entry name" value="Helicase_C-like"/>
</dbReference>
<dbReference type="Pfam" id="PF07717">
    <property type="entry name" value="OB_NTP_bind"/>
    <property type="match status" value="1"/>
</dbReference>
<evidence type="ECO:0000256" key="4">
    <source>
        <dbReference type="ARBA" id="ARBA00022741"/>
    </source>
</evidence>
<dbReference type="InterPro" id="IPR048333">
    <property type="entry name" value="HA2_WH"/>
</dbReference>
<evidence type="ECO:0000256" key="11">
    <source>
        <dbReference type="ARBA" id="ARBA00077342"/>
    </source>
</evidence>
<dbReference type="Gene3D" id="1.20.120.1080">
    <property type="match status" value="1"/>
</dbReference>
<feature type="compositionally biased region" description="Basic and acidic residues" evidence="13">
    <location>
        <begin position="163"/>
        <end position="214"/>
    </location>
</feature>
<comment type="similarity">
    <text evidence="10">Belongs to the DEAD box helicase family. DEAH subfamily. PRP2 sub-subfamily.</text>
</comment>
<dbReference type="GO" id="GO:0003724">
    <property type="term" value="F:RNA helicase activity"/>
    <property type="evidence" value="ECO:0007669"/>
    <property type="project" value="UniProtKB-EC"/>
</dbReference>
<evidence type="ECO:0000256" key="12">
    <source>
        <dbReference type="SAM" id="Coils"/>
    </source>
</evidence>
<evidence type="ECO:0000256" key="2">
    <source>
        <dbReference type="ARBA" id="ARBA00022664"/>
    </source>
</evidence>
<evidence type="ECO:0000256" key="6">
    <source>
        <dbReference type="ARBA" id="ARBA00022806"/>
    </source>
</evidence>
<dbReference type="SMART" id="SM00847">
    <property type="entry name" value="HA2"/>
    <property type="match status" value="1"/>
</dbReference>
<dbReference type="SMART" id="SM00490">
    <property type="entry name" value="HELICc"/>
    <property type="match status" value="1"/>
</dbReference>
<dbReference type="FunFam" id="3.40.50.300:FF:000007">
    <property type="entry name" value="Pre-mRNA-splicing factor ATP-dependent RNA helicase"/>
    <property type="match status" value="1"/>
</dbReference>
<organism evidence="16 17">
    <name type="scientific">Penstemon smallii</name>
    <dbReference type="NCBI Taxonomy" id="265156"/>
    <lineage>
        <taxon>Eukaryota</taxon>
        <taxon>Viridiplantae</taxon>
        <taxon>Streptophyta</taxon>
        <taxon>Embryophyta</taxon>
        <taxon>Tracheophyta</taxon>
        <taxon>Spermatophyta</taxon>
        <taxon>Magnoliopsida</taxon>
        <taxon>eudicotyledons</taxon>
        <taxon>Gunneridae</taxon>
        <taxon>Pentapetalae</taxon>
        <taxon>asterids</taxon>
        <taxon>lamiids</taxon>
        <taxon>Lamiales</taxon>
        <taxon>Plantaginaceae</taxon>
        <taxon>Cheloneae</taxon>
        <taxon>Penstemon</taxon>
    </lineage>
</organism>
<feature type="compositionally biased region" description="Acidic residues" evidence="13">
    <location>
        <begin position="153"/>
        <end position="162"/>
    </location>
</feature>
<feature type="domain" description="Helicase C-terminal" evidence="15">
    <location>
        <begin position="591"/>
        <end position="773"/>
    </location>
</feature>
<dbReference type="GO" id="GO:0016787">
    <property type="term" value="F:hydrolase activity"/>
    <property type="evidence" value="ECO:0007669"/>
    <property type="project" value="UniProtKB-KW"/>
</dbReference>
<feature type="domain" description="Helicase ATP-binding" evidence="14">
    <location>
        <begin position="410"/>
        <end position="573"/>
    </location>
</feature>
<evidence type="ECO:0000256" key="5">
    <source>
        <dbReference type="ARBA" id="ARBA00022801"/>
    </source>
</evidence>
<dbReference type="SMART" id="SM00487">
    <property type="entry name" value="DEXDc"/>
    <property type="match status" value="1"/>
</dbReference>
<dbReference type="GO" id="GO:0006397">
    <property type="term" value="P:mRNA processing"/>
    <property type="evidence" value="ECO:0007669"/>
    <property type="project" value="UniProtKB-KW"/>
</dbReference>
<feature type="coiled-coil region" evidence="12">
    <location>
        <begin position="220"/>
        <end position="247"/>
    </location>
</feature>
<dbReference type="InterPro" id="IPR011709">
    <property type="entry name" value="DEAD-box_helicase_OB_fold"/>
</dbReference>
<proteinExistence type="inferred from homology"/>
<evidence type="ECO:0000256" key="7">
    <source>
        <dbReference type="ARBA" id="ARBA00022840"/>
    </source>
</evidence>
<dbReference type="EC" id="3.6.4.13" evidence="1"/>
<evidence type="ECO:0000313" key="17">
    <source>
        <dbReference type="Proteomes" id="UP001634393"/>
    </source>
</evidence>
<dbReference type="GO" id="GO:0008380">
    <property type="term" value="P:RNA splicing"/>
    <property type="evidence" value="ECO:0007669"/>
    <property type="project" value="UniProtKB-KW"/>
</dbReference>
<keyword evidence="3" id="KW-0747">Spliceosome</keyword>
<evidence type="ECO:0000256" key="10">
    <source>
        <dbReference type="ARBA" id="ARBA00061257"/>
    </source>
</evidence>
<dbReference type="PROSITE" id="PS51192">
    <property type="entry name" value="HELICASE_ATP_BIND_1"/>
    <property type="match status" value="1"/>
</dbReference>
<dbReference type="Proteomes" id="UP001634393">
    <property type="component" value="Unassembled WGS sequence"/>
</dbReference>
<keyword evidence="6" id="KW-0347">Helicase</keyword>
<evidence type="ECO:0000256" key="8">
    <source>
        <dbReference type="ARBA" id="ARBA00023187"/>
    </source>
</evidence>
<dbReference type="GO" id="GO:0005524">
    <property type="term" value="F:ATP binding"/>
    <property type="evidence" value="ECO:0007669"/>
    <property type="project" value="UniProtKB-KW"/>
</dbReference>
<feature type="region of interest" description="Disordered" evidence="13">
    <location>
        <begin position="98"/>
        <end position="214"/>
    </location>
</feature>
<comment type="catalytic activity">
    <reaction evidence="9">
        <text>ATP + H2O = ADP + phosphate + H(+)</text>
        <dbReference type="Rhea" id="RHEA:13065"/>
        <dbReference type="ChEBI" id="CHEBI:15377"/>
        <dbReference type="ChEBI" id="CHEBI:15378"/>
        <dbReference type="ChEBI" id="CHEBI:30616"/>
        <dbReference type="ChEBI" id="CHEBI:43474"/>
        <dbReference type="ChEBI" id="CHEBI:456216"/>
        <dbReference type="EC" id="3.6.4.13"/>
    </reaction>
</comment>
<dbReference type="CDD" id="cd18791">
    <property type="entry name" value="SF2_C_RHA"/>
    <property type="match status" value="1"/>
</dbReference>
<dbReference type="AlphaFoldDB" id="A0ABD3SUY7"/>
<dbReference type="SUPFAM" id="SSF52540">
    <property type="entry name" value="P-loop containing nucleoside triphosphate hydrolases"/>
    <property type="match status" value="1"/>
</dbReference>
<dbReference type="Gene3D" id="3.40.50.300">
    <property type="entry name" value="P-loop containing nucleotide triphosphate hydrolases"/>
    <property type="match status" value="2"/>
</dbReference>
<evidence type="ECO:0000259" key="14">
    <source>
        <dbReference type="PROSITE" id="PS51192"/>
    </source>
</evidence>
<evidence type="ECO:0000256" key="1">
    <source>
        <dbReference type="ARBA" id="ARBA00012552"/>
    </source>
</evidence>
<keyword evidence="17" id="KW-1185">Reference proteome</keyword>
<evidence type="ECO:0000313" key="16">
    <source>
        <dbReference type="EMBL" id="KAL3828419.1"/>
    </source>
</evidence>
<dbReference type="InterPro" id="IPR002464">
    <property type="entry name" value="DNA/RNA_helicase_DEAH_CS"/>
</dbReference>
<dbReference type="Pfam" id="PF04408">
    <property type="entry name" value="WHD_HA2"/>
    <property type="match status" value="1"/>
</dbReference>
<feature type="compositionally biased region" description="Basic and acidic residues" evidence="13">
    <location>
        <begin position="135"/>
        <end position="144"/>
    </location>
</feature>
<evidence type="ECO:0000256" key="13">
    <source>
        <dbReference type="SAM" id="MobiDB-lite"/>
    </source>
</evidence>
<keyword evidence="8" id="KW-0508">mRNA splicing</keyword>
<dbReference type="PROSITE" id="PS00690">
    <property type="entry name" value="DEAH_ATP_HELICASE"/>
    <property type="match status" value="1"/>
</dbReference>
<name>A0ABD3SUY7_9LAMI</name>
<keyword evidence="5" id="KW-0378">Hydrolase</keyword>
<comment type="caution">
    <text evidence="16">The sequence shown here is derived from an EMBL/GenBank/DDBJ whole genome shotgun (WGS) entry which is preliminary data.</text>
</comment>
<dbReference type="InterPro" id="IPR027417">
    <property type="entry name" value="P-loop_NTPase"/>
</dbReference>
<evidence type="ECO:0000256" key="9">
    <source>
        <dbReference type="ARBA" id="ARBA00047984"/>
    </source>
</evidence>
<gene>
    <name evidence="16" type="ORF">ACJIZ3_017221</name>
</gene>
<dbReference type="GO" id="GO:0005681">
    <property type="term" value="C:spliceosomal complex"/>
    <property type="evidence" value="ECO:0007669"/>
    <property type="project" value="UniProtKB-KW"/>
</dbReference>
<dbReference type="EMBL" id="JBJXBP010000005">
    <property type="protein sequence ID" value="KAL3828419.1"/>
    <property type="molecule type" value="Genomic_DNA"/>
</dbReference>
<dbReference type="FunFam" id="1.20.120.1080:FF:000001">
    <property type="entry name" value="Pre-mRNA-splicing factor ATP-dependent RNA helicase"/>
    <property type="match status" value="1"/>
</dbReference>